<dbReference type="InterPro" id="IPR002197">
    <property type="entry name" value="HTH_Fis"/>
</dbReference>
<evidence type="ECO:0000256" key="5">
    <source>
        <dbReference type="ARBA" id="ARBA00023163"/>
    </source>
</evidence>
<dbReference type="SUPFAM" id="SSF52540">
    <property type="entry name" value="P-loop containing nucleoside triphosphate hydrolases"/>
    <property type="match status" value="1"/>
</dbReference>
<organism evidence="7 8">
    <name type="scientific">Denitromonas iodatirespirans</name>
    <dbReference type="NCBI Taxonomy" id="2795389"/>
    <lineage>
        <taxon>Bacteria</taxon>
        <taxon>Pseudomonadati</taxon>
        <taxon>Pseudomonadota</taxon>
        <taxon>Betaproteobacteria</taxon>
        <taxon>Rhodocyclales</taxon>
        <taxon>Zoogloeaceae</taxon>
        <taxon>Denitromonas</taxon>
    </lineage>
</organism>
<evidence type="ECO:0000256" key="3">
    <source>
        <dbReference type="ARBA" id="ARBA00023015"/>
    </source>
</evidence>
<evidence type="ECO:0000313" key="8">
    <source>
        <dbReference type="Proteomes" id="UP000694660"/>
    </source>
</evidence>
<sequence>MGQSAPASLEDILSARHDYFESGNEDHRAIDPAVYRSWHRCVSTAKRTHESVEFEPIRRDRLSELVLRNTRLLDAARGPLSELEKAVAGAGYAILLTDPEGHAVTVRGDVEGQQPLIRQAFRQGVNLSEEAVGTTAMSCAVYERRPVRVFGPEHFYNANGLFHCAAAPIFDPEGGVLGAIDITRGASRPDFGALTLVARCASVIEFDLMMRTPAAAIITLAWQAHSMAPHADLMFALDEAGSIIAVNEATRRFTGIDPVRASFRFEDIFDAGYAQTLSTLRRAAHPVSVRLRSGICMLASLVGNVASPARQTAPRRSAGTGLRAPQAALDEVSFGDPAIDKNLDVGLKVLENGLPLLLLGETGTGKDVLASHLHRRSARASAPFVAINCAAIPETLIESELFGYEDGAFTGARRGGAAGKLEQANGGTLFLDEIGDMPVSLQARLLRVLETREVCRLGGTAMKAVDFQLICATHQNIEEATRSGRFRLDLYYRINGFTISLLPLRSRRNLRALAESMLKQLSDGARGLSDAAADALARHDWPGNARELRHALTYANAIAAPGIDITPAHLPQEIGAHMTRPAVAETDTPCGVLKTLEREAIGQALDQSNGDVRQAARMLGISRATLYRRLKPSR</sequence>
<evidence type="ECO:0000313" key="7">
    <source>
        <dbReference type="EMBL" id="MBT0963838.1"/>
    </source>
</evidence>
<protein>
    <submittedName>
        <fullName evidence="7">Sigma-54-dependent Fis family transcriptional regulator</fullName>
    </submittedName>
</protein>
<feature type="domain" description="Sigma-54 factor interaction" evidence="6">
    <location>
        <begin position="332"/>
        <end position="557"/>
    </location>
</feature>
<dbReference type="GO" id="GO:0005524">
    <property type="term" value="F:ATP binding"/>
    <property type="evidence" value="ECO:0007669"/>
    <property type="project" value="UniProtKB-KW"/>
</dbReference>
<keyword evidence="4" id="KW-0238">DNA-binding</keyword>
<dbReference type="RefSeq" id="WP_214363765.1">
    <property type="nucleotide sequence ID" value="NZ_JAEKFT010000039.1"/>
</dbReference>
<reference evidence="8" key="1">
    <citation type="journal article" date="2022" name="ISME J.">
        <title>Genetic and phylogenetic analysis of dissimilatory iodate-reducing bacteria identifies potential niches across the world's oceans.</title>
        <authorList>
            <person name="Reyes-Umana V."/>
            <person name="Henning Z."/>
            <person name="Lee K."/>
            <person name="Barnum T.P."/>
            <person name="Coates J.D."/>
        </authorList>
    </citation>
    <scope>NUCLEOTIDE SEQUENCE [LARGE SCALE GENOMIC DNA]</scope>
    <source>
        <strain evidence="8">IR12</strain>
    </source>
</reference>
<dbReference type="InterPro" id="IPR025662">
    <property type="entry name" value="Sigma_54_int_dom_ATP-bd_1"/>
</dbReference>
<dbReference type="InterPro" id="IPR029016">
    <property type="entry name" value="GAF-like_dom_sf"/>
</dbReference>
<proteinExistence type="predicted"/>
<dbReference type="Gene3D" id="1.10.10.60">
    <property type="entry name" value="Homeodomain-like"/>
    <property type="match status" value="1"/>
</dbReference>
<dbReference type="PROSITE" id="PS00676">
    <property type="entry name" value="SIGMA54_INTERACT_2"/>
    <property type="match status" value="1"/>
</dbReference>
<dbReference type="FunFam" id="3.40.50.300:FF:000006">
    <property type="entry name" value="DNA-binding transcriptional regulator NtrC"/>
    <property type="match status" value="1"/>
</dbReference>
<keyword evidence="3" id="KW-0805">Transcription regulation</keyword>
<dbReference type="Pfam" id="PF00158">
    <property type="entry name" value="Sigma54_activat"/>
    <property type="match status" value="1"/>
</dbReference>
<dbReference type="PROSITE" id="PS50045">
    <property type="entry name" value="SIGMA54_INTERACT_4"/>
    <property type="match status" value="1"/>
</dbReference>
<dbReference type="PRINTS" id="PR01590">
    <property type="entry name" value="HTHFIS"/>
</dbReference>
<keyword evidence="5" id="KW-0804">Transcription</keyword>
<dbReference type="PANTHER" id="PTHR32071:SF77">
    <property type="entry name" value="TRANSCRIPTIONAL REGULATORY PROTEIN"/>
    <property type="match status" value="1"/>
</dbReference>
<dbReference type="Gene3D" id="3.30.450.40">
    <property type="match status" value="1"/>
</dbReference>
<dbReference type="GO" id="GO:0006355">
    <property type="term" value="P:regulation of DNA-templated transcription"/>
    <property type="evidence" value="ECO:0007669"/>
    <property type="project" value="InterPro"/>
</dbReference>
<dbReference type="EMBL" id="JAEKFT010000039">
    <property type="protein sequence ID" value="MBT0963838.1"/>
    <property type="molecule type" value="Genomic_DNA"/>
</dbReference>
<keyword evidence="8" id="KW-1185">Reference proteome</keyword>
<dbReference type="Pfam" id="PF02954">
    <property type="entry name" value="HTH_8"/>
    <property type="match status" value="1"/>
</dbReference>
<dbReference type="GO" id="GO:0043565">
    <property type="term" value="F:sequence-specific DNA binding"/>
    <property type="evidence" value="ECO:0007669"/>
    <property type="project" value="InterPro"/>
</dbReference>
<keyword evidence="2" id="KW-0067">ATP-binding</keyword>
<gene>
    <name evidence="7" type="ORF">I8J34_21880</name>
</gene>
<name>A0A944DGD5_DENI1</name>
<dbReference type="PROSITE" id="PS00675">
    <property type="entry name" value="SIGMA54_INTERACT_1"/>
    <property type="match status" value="1"/>
</dbReference>
<dbReference type="InterPro" id="IPR025943">
    <property type="entry name" value="Sigma_54_int_dom_ATP-bd_2"/>
</dbReference>
<dbReference type="Proteomes" id="UP000694660">
    <property type="component" value="Unassembled WGS sequence"/>
</dbReference>
<dbReference type="Pfam" id="PF25601">
    <property type="entry name" value="AAA_lid_14"/>
    <property type="match status" value="1"/>
</dbReference>
<dbReference type="Pfam" id="PF01590">
    <property type="entry name" value="GAF"/>
    <property type="match status" value="1"/>
</dbReference>
<dbReference type="InterPro" id="IPR027417">
    <property type="entry name" value="P-loop_NTPase"/>
</dbReference>
<dbReference type="AlphaFoldDB" id="A0A944DGD5"/>
<dbReference type="Gene3D" id="1.10.8.60">
    <property type="match status" value="1"/>
</dbReference>
<dbReference type="SUPFAM" id="SSF46689">
    <property type="entry name" value="Homeodomain-like"/>
    <property type="match status" value="1"/>
</dbReference>
<keyword evidence="1" id="KW-0547">Nucleotide-binding</keyword>
<dbReference type="Gene3D" id="3.40.50.300">
    <property type="entry name" value="P-loop containing nucleotide triphosphate hydrolases"/>
    <property type="match status" value="1"/>
</dbReference>
<accession>A0A944DGD5</accession>
<dbReference type="InterPro" id="IPR003593">
    <property type="entry name" value="AAA+_ATPase"/>
</dbReference>
<dbReference type="InterPro" id="IPR003018">
    <property type="entry name" value="GAF"/>
</dbReference>
<dbReference type="InterPro" id="IPR002078">
    <property type="entry name" value="Sigma_54_int"/>
</dbReference>
<dbReference type="SMART" id="SM00382">
    <property type="entry name" value="AAA"/>
    <property type="match status" value="1"/>
</dbReference>
<comment type="caution">
    <text evidence="7">The sequence shown here is derived from an EMBL/GenBank/DDBJ whole genome shotgun (WGS) entry which is preliminary data.</text>
</comment>
<evidence type="ECO:0000256" key="1">
    <source>
        <dbReference type="ARBA" id="ARBA00022741"/>
    </source>
</evidence>
<evidence type="ECO:0000256" key="4">
    <source>
        <dbReference type="ARBA" id="ARBA00023125"/>
    </source>
</evidence>
<dbReference type="CDD" id="cd00009">
    <property type="entry name" value="AAA"/>
    <property type="match status" value="1"/>
</dbReference>
<dbReference type="PANTHER" id="PTHR32071">
    <property type="entry name" value="TRANSCRIPTIONAL REGULATORY PROTEIN"/>
    <property type="match status" value="1"/>
</dbReference>
<dbReference type="InterPro" id="IPR058031">
    <property type="entry name" value="AAA_lid_NorR"/>
</dbReference>
<evidence type="ECO:0000256" key="2">
    <source>
        <dbReference type="ARBA" id="ARBA00022840"/>
    </source>
</evidence>
<evidence type="ECO:0000259" key="6">
    <source>
        <dbReference type="PROSITE" id="PS50045"/>
    </source>
</evidence>
<dbReference type="InterPro" id="IPR009057">
    <property type="entry name" value="Homeodomain-like_sf"/>
</dbReference>